<gene>
    <name evidence="1" type="ORF">Vadar_000352</name>
</gene>
<evidence type="ECO:0000313" key="1">
    <source>
        <dbReference type="EMBL" id="KAH7864955.1"/>
    </source>
</evidence>
<protein>
    <submittedName>
        <fullName evidence="1">Uncharacterized protein</fullName>
    </submittedName>
</protein>
<evidence type="ECO:0000313" key="2">
    <source>
        <dbReference type="Proteomes" id="UP000828048"/>
    </source>
</evidence>
<keyword evidence="2" id="KW-1185">Reference proteome</keyword>
<sequence length="163" mass="18068">MGCRKRNSTGNLPRRRSKRRKGGQHSGFSMAEARREVFSALHLHRSSSSSSSIDSITRYLGQLMHTSSTSRGDDGNIGEFVSCTYGSSQCHRYCYSVLDSLPLPQPTWSTTAPSIITISTPPLPPPPFPPPTEANWAEKWASSYACWMGFHSTGFWQSPYPPP</sequence>
<dbReference type="EMBL" id="CM037159">
    <property type="protein sequence ID" value="KAH7864955.1"/>
    <property type="molecule type" value="Genomic_DNA"/>
</dbReference>
<organism evidence="1 2">
    <name type="scientific">Vaccinium darrowii</name>
    <dbReference type="NCBI Taxonomy" id="229202"/>
    <lineage>
        <taxon>Eukaryota</taxon>
        <taxon>Viridiplantae</taxon>
        <taxon>Streptophyta</taxon>
        <taxon>Embryophyta</taxon>
        <taxon>Tracheophyta</taxon>
        <taxon>Spermatophyta</taxon>
        <taxon>Magnoliopsida</taxon>
        <taxon>eudicotyledons</taxon>
        <taxon>Gunneridae</taxon>
        <taxon>Pentapetalae</taxon>
        <taxon>asterids</taxon>
        <taxon>Ericales</taxon>
        <taxon>Ericaceae</taxon>
        <taxon>Vaccinioideae</taxon>
        <taxon>Vaccinieae</taxon>
        <taxon>Vaccinium</taxon>
    </lineage>
</organism>
<name>A0ACB7ZHF4_9ERIC</name>
<reference evidence="1 2" key="1">
    <citation type="journal article" date="2021" name="Hortic Res">
        <title>High-quality reference genome and annotation aids understanding of berry development for evergreen blueberry (Vaccinium darrowii).</title>
        <authorList>
            <person name="Yu J."/>
            <person name="Hulse-Kemp A.M."/>
            <person name="Babiker E."/>
            <person name="Staton M."/>
        </authorList>
    </citation>
    <scope>NUCLEOTIDE SEQUENCE [LARGE SCALE GENOMIC DNA]</scope>
    <source>
        <strain evidence="2">cv. NJ 8807/NJ 8810</strain>
        <tissue evidence="1">Young leaf</tissue>
    </source>
</reference>
<dbReference type="Proteomes" id="UP000828048">
    <property type="component" value="Chromosome 9"/>
</dbReference>
<comment type="caution">
    <text evidence="1">The sequence shown here is derived from an EMBL/GenBank/DDBJ whole genome shotgun (WGS) entry which is preliminary data.</text>
</comment>
<proteinExistence type="predicted"/>
<accession>A0ACB7ZHF4</accession>